<geneLocation type="plasmid" evidence="1 2">
    <name>megaplasmid</name>
</geneLocation>
<dbReference type="Proteomes" id="UP000009081">
    <property type="component" value="Plasmid megaplasmid"/>
</dbReference>
<protein>
    <submittedName>
        <fullName evidence="1">Uncharacterized protein</fullName>
    </submittedName>
</protein>
<organism evidence="1 2">
    <name type="scientific">Methylorubrum extorquens (strain ATCC 14718 / DSM 1338 / JCM 2805 / NCIMB 9133 / AM1)</name>
    <name type="common">Methylobacterium extorquens</name>
    <dbReference type="NCBI Taxonomy" id="272630"/>
    <lineage>
        <taxon>Bacteria</taxon>
        <taxon>Pseudomonadati</taxon>
        <taxon>Pseudomonadota</taxon>
        <taxon>Alphaproteobacteria</taxon>
        <taxon>Hyphomicrobiales</taxon>
        <taxon>Methylobacteriaceae</taxon>
        <taxon>Methylorubrum</taxon>
    </lineage>
</organism>
<evidence type="ECO:0000313" key="2">
    <source>
        <dbReference type="Proteomes" id="UP000009081"/>
    </source>
</evidence>
<name>C5B6J7_METEA</name>
<evidence type="ECO:0000313" key="1">
    <source>
        <dbReference type="EMBL" id="ACS44079.1"/>
    </source>
</evidence>
<dbReference type="EMBL" id="CP001511">
    <property type="protein sequence ID" value="ACS44079.1"/>
    <property type="molecule type" value="Genomic_DNA"/>
</dbReference>
<dbReference type="HOGENOM" id="CLU_741479_0_0_5"/>
<dbReference type="KEGG" id="mea:Mex_2p1341"/>
<gene>
    <name evidence="1" type="ordered locus">MexAM1_META2p1341</name>
</gene>
<keyword evidence="1" id="KW-0614">Plasmid</keyword>
<reference evidence="1 2" key="1">
    <citation type="journal article" date="2009" name="PLoS ONE">
        <title>Methylobacterium genome sequences: a reference blueprint to investigate microbial metabolism of C1 compounds from natural and industrial sources.</title>
        <authorList>
            <person name="Vuilleumier S."/>
            <person name="Chistoserdova L."/>
            <person name="Lee M.-C."/>
            <person name="Bringel F."/>
            <person name="Lajus A."/>
            <person name="Zhou Y."/>
            <person name="Gourion B."/>
            <person name="Barbe V."/>
            <person name="Chang J."/>
            <person name="Cruveiller S."/>
            <person name="Dossat C."/>
            <person name="Gillett W."/>
            <person name="Gruffaz C."/>
            <person name="Haugen E."/>
            <person name="Hourcade E."/>
            <person name="Levy R."/>
            <person name="Mangenot S."/>
            <person name="Muller E."/>
            <person name="Nadalig T."/>
            <person name="Pagni M."/>
            <person name="Penny C."/>
            <person name="Peyraud R."/>
            <person name="Robinson D.G."/>
            <person name="Roche D."/>
            <person name="Rouy Z."/>
            <person name="Saenampechek C."/>
            <person name="Salvignol G."/>
            <person name="Vallenet D."/>
            <person name="Wu Z."/>
            <person name="Marx C.J."/>
            <person name="Vorholt J.A."/>
            <person name="Olson M.V."/>
            <person name="Kaul R."/>
            <person name="Weissenbach J."/>
            <person name="Medigue C."/>
            <person name="Lidstrom M.E."/>
        </authorList>
    </citation>
    <scope>NUCLEOTIDE SEQUENCE [LARGE SCALE GENOMIC DNA]</scope>
    <source>
        <strain evidence="2">ATCC 14718 / DSM 1338 / JCM 2805 / NCIMB 9133 / AM1</strain>
    </source>
</reference>
<dbReference type="AlphaFoldDB" id="C5B6J7"/>
<accession>C5B6J7</accession>
<sequence length="373" mass="40777">MSDMLRMMVTTHMNATVRKAGARKPIDISLRIDVPADIVVANEAEAPTVLRTKHVEKGAAVVREYRGFDGRLFEPVRFGDRDAPVTAEQFGALLALQHEPDTWRSPFATVEEKFASPDSKKPVATRTLPHERDTGFREVVKDDRAERMAEVARASAGFLVVDGIVHRECMAPRWIVRETDKRKLSMVAETSPDWPSMDAFAIGRAAEAYAYLALKAKHLRTSSEIKLGAKEIDQAGLPIGDALALSGCSAEGEVPPSCNDAVAVAAAYGRALAVETAPFLGALPRPAVDPWIEARDVARQLGPFDEIEAGVVFAAADEFNEIMRETELNAADQKKRQEFLRKVVEPVRLRLTFEDVPQPTAVPDLGDLGGLSP</sequence>
<keyword evidence="2" id="KW-1185">Reference proteome</keyword>
<dbReference type="RefSeq" id="WP_012754348.1">
    <property type="nucleotide sequence ID" value="NC_012811.1"/>
</dbReference>
<proteinExistence type="predicted"/>